<dbReference type="Proteomes" id="UP000241818">
    <property type="component" value="Unassembled WGS sequence"/>
</dbReference>
<dbReference type="OrthoDB" id="20734at2759"/>
<dbReference type="GeneID" id="36578042"/>
<accession>A0A2T3BBT8</accession>
<comment type="subcellular location">
    <subcellularLocation>
        <location evidence="1">Mitochondrion</location>
    </subcellularLocation>
</comment>
<proteinExistence type="predicted"/>
<dbReference type="PANTHER" id="PTHR28133:SF1">
    <property type="entry name" value="REQUIRED FOR RESPIRATORY GROWTH PROTEIN 7, MITOCHONDRIAL"/>
    <property type="match status" value="1"/>
</dbReference>
<keyword evidence="2" id="KW-0496">Mitochondrion</keyword>
<protein>
    <recommendedName>
        <fullName evidence="5">Restriction endonuclease type IV Mrr domain-containing protein</fullName>
    </recommendedName>
</protein>
<dbReference type="InParanoid" id="A0A2T3BBT8"/>
<dbReference type="Pfam" id="PF10356">
    <property type="entry name" value="RRG7"/>
    <property type="match status" value="2"/>
</dbReference>
<dbReference type="RefSeq" id="XP_024724323.1">
    <property type="nucleotide sequence ID" value="XM_024869961.1"/>
</dbReference>
<organism evidence="3 4">
    <name type="scientific">Amorphotheca resinae ATCC 22711</name>
    <dbReference type="NCBI Taxonomy" id="857342"/>
    <lineage>
        <taxon>Eukaryota</taxon>
        <taxon>Fungi</taxon>
        <taxon>Dikarya</taxon>
        <taxon>Ascomycota</taxon>
        <taxon>Pezizomycotina</taxon>
        <taxon>Leotiomycetes</taxon>
        <taxon>Helotiales</taxon>
        <taxon>Amorphothecaceae</taxon>
        <taxon>Amorphotheca</taxon>
    </lineage>
</organism>
<keyword evidence="4" id="KW-1185">Reference proteome</keyword>
<evidence type="ECO:0000256" key="2">
    <source>
        <dbReference type="ARBA" id="ARBA00023128"/>
    </source>
</evidence>
<reference evidence="3 4" key="1">
    <citation type="journal article" date="2018" name="New Phytol.">
        <title>Comparative genomics and transcriptomics depict ericoid mycorrhizal fungi as versatile saprotrophs and plant mutualists.</title>
        <authorList>
            <person name="Martino E."/>
            <person name="Morin E."/>
            <person name="Grelet G.A."/>
            <person name="Kuo A."/>
            <person name="Kohler A."/>
            <person name="Daghino S."/>
            <person name="Barry K.W."/>
            <person name="Cichocki N."/>
            <person name="Clum A."/>
            <person name="Dockter R.B."/>
            <person name="Hainaut M."/>
            <person name="Kuo R.C."/>
            <person name="LaButti K."/>
            <person name="Lindahl B.D."/>
            <person name="Lindquist E.A."/>
            <person name="Lipzen A."/>
            <person name="Khouja H.R."/>
            <person name="Magnuson J."/>
            <person name="Murat C."/>
            <person name="Ohm R.A."/>
            <person name="Singer S.W."/>
            <person name="Spatafora J.W."/>
            <person name="Wang M."/>
            <person name="Veneault-Fourrey C."/>
            <person name="Henrissat B."/>
            <person name="Grigoriev I.V."/>
            <person name="Martin F.M."/>
            <person name="Perotto S."/>
        </authorList>
    </citation>
    <scope>NUCLEOTIDE SEQUENCE [LARGE SCALE GENOMIC DNA]</scope>
    <source>
        <strain evidence="3 4">ATCC 22711</strain>
    </source>
</reference>
<dbReference type="PANTHER" id="PTHR28133">
    <property type="entry name" value="REQUIRED FOR RESPIRATORY GROWTH PROTEIN 7, MITOCHONDRIAL"/>
    <property type="match status" value="1"/>
</dbReference>
<evidence type="ECO:0000256" key="1">
    <source>
        <dbReference type="ARBA" id="ARBA00004173"/>
    </source>
</evidence>
<sequence>MLLTNPCRQIGRIGVQSLRRSSSSAATDGLIYPESISSQHHDLPSFVEYASRIQMDPKSTVYVGTHYEYTARSSLERLGMSLKRIGGRSDYGIDLLGTWSLPSVPRPLKVLVQCKALGGKGGSGGPSQIRELEGAFVGAPQGWRDPGVLGLLVSTKSATKAVREALGRSRWPMGCVLCRADGKIMQFLWNRRAAQEGLEGISVELKYSGRGDLSEREVILTWRGEVISEPISL</sequence>
<evidence type="ECO:0000313" key="4">
    <source>
        <dbReference type="Proteomes" id="UP000241818"/>
    </source>
</evidence>
<evidence type="ECO:0008006" key="5">
    <source>
        <dbReference type="Google" id="ProtNLM"/>
    </source>
</evidence>
<dbReference type="AlphaFoldDB" id="A0A2T3BBT8"/>
<dbReference type="InterPro" id="IPR018828">
    <property type="entry name" value="RRG7"/>
</dbReference>
<evidence type="ECO:0000313" key="3">
    <source>
        <dbReference type="EMBL" id="PSS25724.1"/>
    </source>
</evidence>
<dbReference type="GO" id="GO:0005739">
    <property type="term" value="C:mitochondrion"/>
    <property type="evidence" value="ECO:0007669"/>
    <property type="project" value="UniProtKB-SubCell"/>
</dbReference>
<gene>
    <name evidence="3" type="ORF">M430DRAFT_96406</name>
</gene>
<name>A0A2T3BBT8_AMORE</name>
<dbReference type="EMBL" id="KZ679007">
    <property type="protein sequence ID" value="PSS25724.1"/>
    <property type="molecule type" value="Genomic_DNA"/>
</dbReference>